<feature type="transmembrane region" description="Helical" evidence="1">
    <location>
        <begin position="12"/>
        <end position="33"/>
    </location>
</feature>
<reference evidence="2 3" key="1">
    <citation type="submission" date="2018-11" db="EMBL/GenBank/DDBJ databases">
        <title>Genome assembly of Steccherinum ochraceum LE-BIN_3174, the white-rot fungus of the Steccherinaceae family (The Residual Polyporoid clade, Polyporales, Basidiomycota).</title>
        <authorList>
            <person name="Fedorova T.V."/>
            <person name="Glazunova O.A."/>
            <person name="Landesman E.O."/>
            <person name="Moiseenko K.V."/>
            <person name="Psurtseva N.V."/>
            <person name="Savinova O.S."/>
            <person name="Shakhova N.V."/>
            <person name="Tyazhelova T.V."/>
            <person name="Vasina D.V."/>
        </authorList>
    </citation>
    <scope>NUCLEOTIDE SEQUENCE [LARGE SCALE GENOMIC DNA]</scope>
    <source>
        <strain evidence="2 3">LE-BIN_3174</strain>
    </source>
</reference>
<dbReference type="OrthoDB" id="2561686at2759"/>
<accession>A0A4R0RW48</accession>
<protein>
    <submittedName>
        <fullName evidence="2">Uncharacterized protein</fullName>
    </submittedName>
</protein>
<evidence type="ECO:0000256" key="1">
    <source>
        <dbReference type="SAM" id="Phobius"/>
    </source>
</evidence>
<name>A0A4R0RW48_9APHY</name>
<keyword evidence="1" id="KW-0812">Transmembrane</keyword>
<feature type="transmembrane region" description="Helical" evidence="1">
    <location>
        <begin position="62"/>
        <end position="83"/>
    </location>
</feature>
<keyword evidence="1" id="KW-1133">Transmembrane helix</keyword>
<dbReference type="EMBL" id="RWJN01000028">
    <property type="protein sequence ID" value="TCD70059.1"/>
    <property type="molecule type" value="Genomic_DNA"/>
</dbReference>
<dbReference type="Proteomes" id="UP000292702">
    <property type="component" value="Unassembled WGS sequence"/>
</dbReference>
<proteinExistence type="predicted"/>
<keyword evidence="1" id="KW-0472">Membrane</keyword>
<evidence type="ECO:0000313" key="3">
    <source>
        <dbReference type="Proteomes" id="UP000292702"/>
    </source>
</evidence>
<sequence length="98" mass="10742">MPSVEAAFHDFLKALTGIFSAIANSIFGVFRAVLALFQEVFGAVFHLFNALAHLVTDLTQTMFGFVFANFFALLIIGGGVYWYTQRQGSSVSKGKRKA</sequence>
<dbReference type="AlphaFoldDB" id="A0A4R0RW48"/>
<evidence type="ECO:0000313" key="2">
    <source>
        <dbReference type="EMBL" id="TCD70059.1"/>
    </source>
</evidence>
<comment type="caution">
    <text evidence="2">The sequence shown here is derived from an EMBL/GenBank/DDBJ whole genome shotgun (WGS) entry which is preliminary data.</text>
</comment>
<gene>
    <name evidence="2" type="ORF">EIP91_005040</name>
</gene>
<organism evidence="2 3">
    <name type="scientific">Steccherinum ochraceum</name>
    <dbReference type="NCBI Taxonomy" id="92696"/>
    <lineage>
        <taxon>Eukaryota</taxon>
        <taxon>Fungi</taxon>
        <taxon>Dikarya</taxon>
        <taxon>Basidiomycota</taxon>
        <taxon>Agaricomycotina</taxon>
        <taxon>Agaricomycetes</taxon>
        <taxon>Polyporales</taxon>
        <taxon>Steccherinaceae</taxon>
        <taxon>Steccherinum</taxon>
    </lineage>
</organism>
<keyword evidence="3" id="KW-1185">Reference proteome</keyword>